<protein>
    <recommendedName>
        <fullName evidence="3">F-box domain-containing protein</fullName>
    </recommendedName>
</protein>
<keyword evidence="2" id="KW-1185">Reference proteome</keyword>
<dbReference type="SUPFAM" id="SSF52047">
    <property type="entry name" value="RNI-like"/>
    <property type="match status" value="1"/>
</dbReference>
<dbReference type="AlphaFoldDB" id="T0Q984"/>
<dbReference type="EMBL" id="JH767155">
    <property type="protein sequence ID" value="EQC34444.1"/>
    <property type="molecule type" value="Genomic_DNA"/>
</dbReference>
<evidence type="ECO:0008006" key="3">
    <source>
        <dbReference type="Google" id="ProtNLM"/>
    </source>
</evidence>
<dbReference type="GeneID" id="19948940"/>
<name>T0Q984_SAPDV</name>
<sequence>MTKAKRAKANAGRWLLPPIVLQVVHYLDEASDVLACLHAVPSDARDEALDALVTLLTHDEFLWPTAEVDVLIKLDEATVIKALPAFGKLLIHPYNPRVGDYCCRTPLPPTANVYVTVDNVHDLESKFGSWVPSIVRLVFSAESTPLERRDLARELAPCTNLQELYINWDDAVDQAQLDDVMAAVTASCPRLAHLRLFSPTVVNLKCCKSLLPWLSQPNARVFKLLKIDFAPRAAKVMAHTLLSSTTLQTIKLFGSSNVVDAFFYPSSPPLPRQLRNFALHFGLTSVDSSTIAAKLSQTTIHSLDLRFSELRDLLSIMATFPRTVRRLRLSSVTMATFPTLPKLQELDLWAVTMTSEAVASLSAQLAASDSLVRLNLAEATLPNDQLETILSVLPRVLSSQRQACYVHLPVSIETEMLVTAVFFLTRNTQSVWLDMTADDSHDVALRQRLLAAFRATSRMKLVIACNGAPRLDRNYVAQLAALHGIEYFGGWFHSPSRTPRLAPA</sequence>
<evidence type="ECO:0000313" key="1">
    <source>
        <dbReference type="EMBL" id="EQC34444.1"/>
    </source>
</evidence>
<dbReference type="InterPro" id="IPR032675">
    <property type="entry name" value="LRR_dom_sf"/>
</dbReference>
<proteinExistence type="predicted"/>
<evidence type="ECO:0000313" key="2">
    <source>
        <dbReference type="Proteomes" id="UP000030762"/>
    </source>
</evidence>
<dbReference type="Proteomes" id="UP000030762">
    <property type="component" value="Unassembled WGS sequence"/>
</dbReference>
<accession>T0Q984</accession>
<reference evidence="1 2" key="1">
    <citation type="submission" date="2012-04" db="EMBL/GenBank/DDBJ databases">
        <title>The Genome Sequence of Saprolegnia declina VS20.</title>
        <authorList>
            <consortium name="The Broad Institute Genome Sequencing Platform"/>
            <person name="Russ C."/>
            <person name="Nusbaum C."/>
            <person name="Tyler B."/>
            <person name="van West P."/>
            <person name="Dieguez-Uribeondo J."/>
            <person name="de Bruijn I."/>
            <person name="Tripathy S."/>
            <person name="Jiang R."/>
            <person name="Young S.K."/>
            <person name="Zeng Q."/>
            <person name="Gargeya S."/>
            <person name="Fitzgerald M."/>
            <person name="Haas B."/>
            <person name="Abouelleil A."/>
            <person name="Alvarado L."/>
            <person name="Arachchi H.M."/>
            <person name="Berlin A."/>
            <person name="Chapman S.B."/>
            <person name="Goldberg J."/>
            <person name="Griggs A."/>
            <person name="Gujja S."/>
            <person name="Hansen M."/>
            <person name="Howarth C."/>
            <person name="Imamovic A."/>
            <person name="Larimer J."/>
            <person name="McCowen C."/>
            <person name="Montmayeur A."/>
            <person name="Murphy C."/>
            <person name="Neiman D."/>
            <person name="Pearson M."/>
            <person name="Priest M."/>
            <person name="Roberts A."/>
            <person name="Saif S."/>
            <person name="Shea T."/>
            <person name="Sisk P."/>
            <person name="Sykes S."/>
            <person name="Wortman J."/>
            <person name="Nusbaum C."/>
            <person name="Birren B."/>
        </authorList>
    </citation>
    <scope>NUCLEOTIDE SEQUENCE [LARGE SCALE GENOMIC DNA]</scope>
    <source>
        <strain evidence="1 2">VS20</strain>
    </source>
</reference>
<dbReference type="InParanoid" id="T0Q984"/>
<gene>
    <name evidence="1" type="ORF">SDRG_08213</name>
</gene>
<dbReference type="OMA" id="KANAGRW"/>
<dbReference type="RefSeq" id="XP_008612306.1">
    <property type="nucleotide sequence ID" value="XM_008614084.1"/>
</dbReference>
<dbReference type="VEuPathDB" id="FungiDB:SDRG_08213"/>
<dbReference type="Gene3D" id="3.80.10.10">
    <property type="entry name" value="Ribonuclease Inhibitor"/>
    <property type="match status" value="1"/>
</dbReference>
<organism evidence="1 2">
    <name type="scientific">Saprolegnia diclina (strain VS20)</name>
    <dbReference type="NCBI Taxonomy" id="1156394"/>
    <lineage>
        <taxon>Eukaryota</taxon>
        <taxon>Sar</taxon>
        <taxon>Stramenopiles</taxon>
        <taxon>Oomycota</taxon>
        <taxon>Saprolegniomycetes</taxon>
        <taxon>Saprolegniales</taxon>
        <taxon>Saprolegniaceae</taxon>
        <taxon>Saprolegnia</taxon>
    </lineage>
</organism>